<evidence type="ECO:0000313" key="1">
    <source>
        <dbReference type="EMBL" id="GEK60058.1"/>
    </source>
</evidence>
<sequence length="52" mass="5550">MEASVSLFQKHAVPSIRATGAESKDAAEERKAKTEWTLGTLRKAVVSSDTCG</sequence>
<evidence type="ECO:0000313" key="2">
    <source>
        <dbReference type="Proteomes" id="UP000321051"/>
    </source>
</evidence>
<keyword evidence="2" id="KW-1185">Reference proteome</keyword>
<gene>
    <name evidence="1" type="ORF">MHA01_29630</name>
</gene>
<reference evidence="1 2" key="1">
    <citation type="submission" date="2019-07" db="EMBL/GenBank/DDBJ databases">
        <title>Whole genome shotgun sequence of Marinococcus halophilus NBRC 102359.</title>
        <authorList>
            <person name="Hosoyama A."/>
            <person name="Uohara A."/>
            <person name="Ohji S."/>
            <person name="Ichikawa N."/>
        </authorList>
    </citation>
    <scope>NUCLEOTIDE SEQUENCE [LARGE SCALE GENOMIC DNA]</scope>
    <source>
        <strain evidence="1 2">NBRC 102359</strain>
    </source>
</reference>
<comment type="caution">
    <text evidence="1">The sequence shown here is derived from an EMBL/GenBank/DDBJ whole genome shotgun (WGS) entry which is preliminary data.</text>
</comment>
<dbReference type="Proteomes" id="UP000321051">
    <property type="component" value="Unassembled WGS sequence"/>
</dbReference>
<proteinExistence type="predicted"/>
<name>A0A510Y9N6_MARHA</name>
<protein>
    <submittedName>
        <fullName evidence="1">Uncharacterized protein</fullName>
    </submittedName>
</protein>
<dbReference type="EMBL" id="BJUN01000027">
    <property type="protein sequence ID" value="GEK60058.1"/>
    <property type="molecule type" value="Genomic_DNA"/>
</dbReference>
<accession>A0A510Y9N6</accession>
<dbReference type="AlphaFoldDB" id="A0A510Y9N6"/>
<organism evidence="1 2">
    <name type="scientific">Marinococcus halophilus</name>
    <dbReference type="NCBI Taxonomy" id="1371"/>
    <lineage>
        <taxon>Bacteria</taxon>
        <taxon>Bacillati</taxon>
        <taxon>Bacillota</taxon>
        <taxon>Bacilli</taxon>
        <taxon>Bacillales</taxon>
        <taxon>Bacillaceae</taxon>
        <taxon>Marinococcus</taxon>
    </lineage>
</organism>